<dbReference type="InterPro" id="IPR008971">
    <property type="entry name" value="HSP40/DnaJ_pept-bd"/>
</dbReference>
<dbReference type="Pfam" id="PF00226">
    <property type="entry name" value="DnaJ"/>
    <property type="match status" value="1"/>
</dbReference>
<dbReference type="GeneID" id="68093403"/>
<comment type="caution">
    <text evidence="4">The sequence shown here is derived from an EMBL/GenBank/DDBJ whole genome shotgun (WGS) entry which is preliminary data.</text>
</comment>
<dbReference type="PRINTS" id="PR00625">
    <property type="entry name" value="JDOMAIN"/>
</dbReference>
<dbReference type="SUPFAM" id="SSF46565">
    <property type="entry name" value="Chaperone J-domain"/>
    <property type="match status" value="1"/>
</dbReference>
<dbReference type="InterPro" id="IPR018253">
    <property type="entry name" value="DnaJ_domain_CS"/>
</dbReference>
<dbReference type="RefSeq" id="XP_044552089.1">
    <property type="nucleotide sequence ID" value="XM_044699660.1"/>
</dbReference>
<feature type="compositionally biased region" description="Low complexity" evidence="2">
    <location>
        <begin position="32"/>
        <end position="58"/>
    </location>
</feature>
<dbReference type="PROSITE" id="PS00636">
    <property type="entry name" value="DNAJ_1"/>
    <property type="match status" value="1"/>
</dbReference>
<dbReference type="Gene3D" id="2.60.260.20">
    <property type="entry name" value="Urease metallochaperone UreE, N-terminal domain"/>
    <property type="match status" value="1"/>
</dbReference>
<evidence type="ECO:0000259" key="3">
    <source>
        <dbReference type="PROSITE" id="PS50076"/>
    </source>
</evidence>
<dbReference type="AlphaFoldDB" id="A0AA88GW32"/>
<dbReference type="InterPro" id="IPR036869">
    <property type="entry name" value="J_dom_sf"/>
</dbReference>
<name>A0AA88GW32_NAELO</name>
<dbReference type="GO" id="GO:0005737">
    <property type="term" value="C:cytoplasm"/>
    <property type="evidence" value="ECO:0007669"/>
    <property type="project" value="TreeGrafter"/>
</dbReference>
<evidence type="ECO:0000313" key="5">
    <source>
        <dbReference type="Proteomes" id="UP000816034"/>
    </source>
</evidence>
<dbReference type="Gene3D" id="1.10.287.110">
    <property type="entry name" value="DnaJ domain"/>
    <property type="match status" value="1"/>
</dbReference>
<evidence type="ECO:0000256" key="1">
    <source>
        <dbReference type="ARBA" id="ARBA00023186"/>
    </source>
</evidence>
<reference evidence="4 5" key="1">
    <citation type="journal article" date="2018" name="BMC Genomics">
        <title>The genome of Naegleria lovaniensis, the basis for a comparative approach to unravel pathogenicity factors of the human pathogenic amoeba N. fowleri.</title>
        <authorList>
            <person name="Liechti N."/>
            <person name="Schurch N."/>
            <person name="Bruggmann R."/>
            <person name="Wittwer M."/>
        </authorList>
    </citation>
    <scope>NUCLEOTIDE SEQUENCE [LARGE SCALE GENOMIC DNA]</scope>
    <source>
        <strain evidence="4 5">ATCC 30569</strain>
    </source>
</reference>
<proteinExistence type="predicted"/>
<dbReference type="GO" id="GO:0042026">
    <property type="term" value="P:protein refolding"/>
    <property type="evidence" value="ECO:0007669"/>
    <property type="project" value="TreeGrafter"/>
</dbReference>
<sequence length="279" mass="30726">MNSRAFSSCVAATSPKRYLFVGMNGCVVPSPLSKTSSATTTPTTSGCCSSPSSSSSKASSERLKNHPRSNSSNNSRPQASSSSNTTSTSHEKNISKSLYDVLGVSIHSSDKEIKSAYRTLSRKYHPDLNPNGESAFRIIHEAYSVLMDPVKRKQYDSKFTNTLHANRSVVCKEFDTNLDIMHIVKCTREDLISGKRKKFMINRRVVCDECCNQHDTIDCGKCQGARHVTCGEIVKVKIEPGMKSGQTILITGKGDENLRNENNGRIVHYFGNLVFTVVT</sequence>
<dbReference type="CDD" id="cd06257">
    <property type="entry name" value="DnaJ"/>
    <property type="match status" value="1"/>
</dbReference>
<protein>
    <recommendedName>
        <fullName evidence="3">J domain-containing protein</fullName>
    </recommendedName>
</protein>
<feature type="domain" description="J" evidence="3">
    <location>
        <begin position="97"/>
        <end position="159"/>
    </location>
</feature>
<dbReference type="GO" id="GO:0051082">
    <property type="term" value="F:unfolded protein binding"/>
    <property type="evidence" value="ECO:0007669"/>
    <property type="project" value="InterPro"/>
</dbReference>
<keyword evidence="5" id="KW-1185">Reference proteome</keyword>
<evidence type="ECO:0000256" key="2">
    <source>
        <dbReference type="SAM" id="MobiDB-lite"/>
    </source>
</evidence>
<dbReference type="PANTHER" id="PTHR43096">
    <property type="entry name" value="DNAJ HOMOLOG 1, MITOCHONDRIAL-RELATED"/>
    <property type="match status" value="1"/>
</dbReference>
<feature type="compositionally biased region" description="Low complexity" evidence="2">
    <location>
        <begin position="69"/>
        <end position="88"/>
    </location>
</feature>
<dbReference type="Pfam" id="PF01556">
    <property type="entry name" value="DnaJ_C"/>
    <property type="match status" value="1"/>
</dbReference>
<dbReference type="Proteomes" id="UP000816034">
    <property type="component" value="Unassembled WGS sequence"/>
</dbReference>
<dbReference type="SMART" id="SM00271">
    <property type="entry name" value="DnaJ"/>
    <property type="match status" value="1"/>
</dbReference>
<gene>
    <name evidence="4" type="ORF">C9374_000947</name>
</gene>
<dbReference type="PANTHER" id="PTHR43096:SF52">
    <property type="entry name" value="DNAJ HOMOLOG 1, MITOCHONDRIAL-RELATED"/>
    <property type="match status" value="1"/>
</dbReference>
<dbReference type="PROSITE" id="PS50076">
    <property type="entry name" value="DNAJ_2"/>
    <property type="match status" value="1"/>
</dbReference>
<organism evidence="4 5">
    <name type="scientific">Naegleria lovaniensis</name>
    <name type="common">Amoeba</name>
    <dbReference type="NCBI Taxonomy" id="51637"/>
    <lineage>
        <taxon>Eukaryota</taxon>
        <taxon>Discoba</taxon>
        <taxon>Heterolobosea</taxon>
        <taxon>Tetramitia</taxon>
        <taxon>Eutetramitia</taxon>
        <taxon>Vahlkampfiidae</taxon>
        <taxon>Naegleria</taxon>
    </lineage>
</organism>
<dbReference type="InterPro" id="IPR002939">
    <property type="entry name" value="DnaJ_C"/>
</dbReference>
<dbReference type="SUPFAM" id="SSF49493">
    <property type="entry name" value="HSP40/DnaJ peptide-binding domain"/>
    <property type="match status" value="1"/>
</dbReference>
<accession>A0AA88GW32</accession>
<evidence type="ECO:0000313" key="4">
    <source>
        <dbReference type="EMBL" id="KAG2388097.1"/>
    </source>
</evidence>
<dbReference type="InterPro" id="IPR001623">
    <property type="entry name" value="DnaJ_domain"/>
</dbReference>
<keyword evidence="1" id="KW-0143">Chaperone</keyword>
<feature type="region of interest" description="Disordered" evidence="2">
    <location>
        <begin position="32"/>
        <end position="92"/>
    </location>
</feature>
<dbReference type="EMBL" id="PYSW02000011">
    <property type="protein sequence ID" value="KAG2388097.1"/>
    <property type="molecule type" value="Genomic_DNA"/>
</dbReference>